<evidence type="ECO:0000313" key="2">
    <source>
        <dbReference type="EMBL" id="MBB3930724.1"/>
    </source>
</evidence>
<dbReference type="RefSeq" id="WP_183398352.1">
    <property type="nucleotide sequence ID" value="NZ_JBHLWW010000001.1"/>
</dbReference>
<comment type="caution">
    <text evidence="2">The sequence shown here is derived from an EMBL/GenBank/DDBJ whole genome shotgun (WGS) entry which is preliminary data.</text>
</comment>
<dbReference type="EMBL" id="JACIDS010000002">
    <property type="protein sequence ID" value="MBB3930724.1"/>
    <property type="molecule type" value="Genomic_DNA"/>
</dbReference>
<dbReference type="InterPro" id="IPR058575">
    <property type="entry name" value="NTP_transf_8_dom"/>
</dbReference>
<evidence type="ECO:0000259" key="1">
    <source>
        <dbReference type="Pfam" id="PF12281"/>
    </source>
</evidence>
<protein>
    <recommendedName>
        <fullName evidence="1">Nucleotidyltransferase-like domain-containing protein</fullName>
    </recommendedName>
</protein>
<organism evidence="2 3">
    <name type="scientific">Kaistia hirudinis</name>
    <dbReference type="NCBI Taxonomy" id="1293440"/>
    <lineage>
        <taxon>Bacteria</taxon>
        <taxon>Pseudomonadati</taxon>
        <taxon>Pseudomonadota</taxon>
        <taxon>Alphaproteobacteria</taxon>
        <taxon>Hyphomicrobiales</taxon>
        <taxon>Kaistiaceae</taxon>
        <taxon>Kaistia</taxon>
    </lineage>
</organism>
<dbReference type="Proteomes" id="UP000553963">
    <property type="component" value="Unassembled WGS sequence"/>
</dbReference>
<accession>A0A840AN51</accession>
<proteinExistence type="predicted"/>
<feature type="domain" description="Nucleotidyltransferase-like" evidence="1">
    <location>
        <begin position="118"/>
        <end position="323"/>
    </location>
</feature>
<sequence length="350" mass="38895">MQFQELDNDQRREMVNSRQRFEAFQAALKRSDSYRGSMVFSATGGTDYLLKSYYDPKSGLRRQRSLGPRTAETEALKQAFERGRAEAAEDLKAARAAIERQAGINRALGLDRIPDLGARILRALDAAGVMGRGLRVAGTNALFAYEAAAGVRFPVGVTTTEDIDLLFDARARIDFLAEEEVSERSLIALLRRVDRSFERLPADFRARNRDGYLVDLIRPLRNPPWREERTALSPVASDELQAVGIDGLAWLESAPEFAAMAIDQRGYPVRLVAPDPRAFAVHKLWLSGRVDREAERRARDRAQAEAVAALVTAHMPHLPFEVAALQSFPRDVVAAAAPLFVGETEAGFTW</sequence>
<dbReference type="AlphaFoldDB" id="A0A840AN51"/>
<dbReference type="Pfam" id="PF12281">
    <property type="entry name" value="NTP_transf_8"/>
    <property type="match status" value="1"/>
</dbReference>
<evidence type="ECO:0000313" key="3">
    <source>
        <dbReference type="Proteomes" id="UP000553963"/>
    </source>
</evidence>
<gene>
    <name evidence="2" type="ORF">GGR25_001763</name>
</gene>
<name>A0A840AN51_9HYPH</name>
<reference evidence="2 3" key="1">
    <citation type="submission" date="2020-08" db="EMBL/GenBank/DDBJ databases">
        <title>Genomic Encyclopedia of Type Strains, Phase IV (KMG-IV): sequencing the most valuable type-strain genomes for metagenomic binning, comparative biology and taxonomic classification.</title>
        <authorList>
            <person name="Goeker M."/>
        </authorList>
    </citation>
    <scope>NUCLEOTIDE SEQUENCE [LARGE SCALE GENOMIC DNA]</scope>
    <source>
        <strain evidence="2 3">DSM 25966</strain>
    </source>
</reference>
<keyword evidence="3" id="KW-1185">Reference proteome</keyword>